<gene>
    <name evidence="1" type="ORF">FNAPI_3794</name>
</gene>
<dbReference type="AlphaFoldDB" id="A0A8H5JVK6"/>
<name>A0A8H5JVK6_9HYPO</name>
<evidence type="ECO:0000313" key="2">
    <source>
        <dbReference type="Proteomes" id="UP000574317"/>
    </source>
</evidence>
<sequence>MEPESRTNGAIPIPQVIMPTNAPKVMGPDWEHRTPCERTFIAIFLEHIIPMTQIPDGRAWRRYAVYPARTDDLVMTAIALLYSSHMNLPGVGGFAHLYQDHFAKLLSVREKTHLFSDDENLKTVAALLIVLISQATGSRSVFLKTESKLVEILEGVILRSQTEVTIYDGFWQRSSS</sequence>
<comment type="caution">
    <text evidence="1">The sequence shown here is derived from an EMBL/GenBank/DDBJ whole genome shotgun (WGS) entry which is preliminary data.</text>
</comment>
<accession>A0A8H5JVK6</accession>
<evidence type="ECO:0000313" key="1">
    <source>
        <dbReference type="EMBL" id="KAF5561168.1"/>
    </source>
</evidence>
<protein>
    <recommendedName>
        <fullName evidence="3">Transcription factor</fullName>
    </recommendedName>
</protein>
<reference evidence="1 2" key="1">
    <citation type="submission" date="2020-05" db="EMBL/GenBank/DDBJ databases">
        <title>Identification and distribution of gene clusters putatively required for synthesis of sphingolipid metabolism inhibitors in phylogenetically diverse species of the filamentous fungus Fusarium.</title>
        <authorList>
            <person name="Kim H.-S."/>
            <person name="Busman M."/>
            <person name="Brown D.W."/>
            <person name="Divon H."/>
            <person name="Uhlig S."/>
            <person name="Proctor R.H."/>
        </authorList>
    </citation>
    <scope>NUCLEOTIDE SEQUENCE [LARGE SCALE GENOMIC DNA]</scope>
    <source>
        <strain evidence="1 2">NRRL 25196</strain>
    </source>
</reference>
<dbReference type="EMBL" id="JAAOAO010000141">
    <property type="protein sequence ID" value="KAF5561168.1"/>
    <property type="molecule type" value="Genomic_DNA"/>
</dbReference>
<dbReference type="Proteomes" id="UP000574317">
    <property type="component" value="Unassembled WGS sequence"/>
</dbReference>
<keyword evidence="2" id="KW-1185">Reference proteome</keyword>
<organism evidence="1 2">
    <name type="scientific">Fusarium napiforme</name>
    <dbReference type="NCBI Taxonomy" id="42672"/>
    <lineage>
        <taxon>Eukaryota</taxon>
        <taxon>Fungi</taxon>
        <taxon>Dikarya</taxon>
        <taxon>Ascomycota</taxon>
        <taxon>Pezizomycotina</taxon>
        <taxon>Sordariomycetes</taxon>
        <taxon>Hypocreomycetidae</taxon>
        <taxon>Hypocreales</taxon>
        <taxon>Nectriaceae</taxon>
        <taxon>Fusarium</taxon>
        <taxon>Fusarium fujikuroi species complex</taxon>
    </lineage>
</organism>
<evidence type="ECO:0008006" key="3">
    <source>
        <dbReference type="Google" id="ProtNLM"/>
    </source>
</evidence>
<proteinExistence type="predicted"/>